<evidence type="ECO:0000313" key="3">
    <source>
        <dbReference type="Proteomes" id="UP000722111"/>
    </source>
</evidence>
<dbReference type="Gene3D" id="2.60.40.3940">
    <property type="match status" value="1"/>
</dbReference>
<gene>
    <name evidence="2" type="ORF">H8F23_07095</name>
</gene>
<comment type="caution">
    <text evidence="2">The sequence shown here is derived from an EMBL/GenBank/DDBJ whole genome shotgun (WGS) entry which is preliminary data.</text>
</comment>
<evidence type="ECO:0000313" key="2">
    <source>
        <dbReference type="EMBL" id="MBF6033010.1"/>
    </source>
</evidence>
<reference evidence="2 3" key="1">
    <citation type="submission" date="2020-08" db="EMBL/GenBank/DDBJ databases">
        <title>Description of novel Pseudomonas species.</title>
        <authorList>
            <person name="Duman M."/>
            <person name="Mulet M."/>
            <person name="Altun S."/>
            <person name="Saticioglu I.B."/>
            <person name="Lalucat J."/>
            <person name="Garcia-Valdes E."/>
        </authorList>
    </citation>
    <scope>NUCLEOTIDE SEQUENCE [LARGE SCALE GENOMIC DNA]</scope>
    <source>
        <strain evidence="2 3">P155</strain>
    </source>
</reference>
<accession>A0ABS0BIH0</accession>
<sequence>MDYPKSVPSAGLVDGKFVDEDLLTGKPGSLIPASWGNGVTQELLTVIQSAGLTPTEAANNQLLSALRSNNLFVTAPQFNQGKAVATTEFVARAGLQFSGFVSYPTSTVLTVAHVGGVASFASATPITATLPSINGIAHASTLHVINAGNGVLTINPAANEQIETCNGTFGSLKLGLGDSACLIKLASQWRLYGGTISDRYATAHSGVYGNVGYQRFASGNIEQWGVGTTDAKGEVDVIFPISFPTAFSSLVATHAGGDGAMVILIAGSGKQQGCKLKVRDYSGSVAAGWGINYFAKGY</sequence>
<proteinExistence type="predicted"/>
<dbReference type="Proteomes" id="UP000722111">
    <property type="component" value="Unassembled WGS sequence"/>
</dbReference>
<dbReference type="RefSeq" id="WP_194933865.1">
    <property type="nucleotide sequence ID" value="NZ_JACOPX010000004.1"/>
</dbReference>
<feature type="domain" description="Putative tail fiber protein gp53-like C-terminal" evidence="1">
    <location>
        <begin position="215"/>
        <end position="298"/>
    </location>
</feature>
<dbReference type="Pfam" id="PF21882">
    <property type="entry name" value="Gp53-like_C"/>
    <property type="match status" value="1"/>
</dbReference>
<name>A0ABS0BIH0_9PSED</name>
<protein>
    <submittedName>
        <fullName evidence="2">Phage tail protein</fullName>
    </submittedName>
</protein>
<dbReference type="InterPro" id="IPR054075">
    <property type="entry name" value="Gp53-like_C"/>
</dbReference>
<dbReference type="EMBL" id="JACOPX010000004">
    <property type="protein sequence ID" value="MBF6033010.1"/>
    <property type="molecule type" value="Genomic_DNA"/>
</dbReference>
<keyword evidence="3" id="KW-1185">Reference proteome</keyword>
<organism evidence="2 3">
    <name type="scientific">Pseudomonas neuropathica</name>
    <dbReference type="NCBI Taxonomy" id="2730425"/>
    <lineage>
        <taxon>Bacteria</taxon>
        <taxon>Pseudomonadati</taxon>
        <taxon>Pseudomonadota</taxon>
        <taxon>Gammaproteobacteria</taxon>
        <taxon>Pseudomonadales</taxon>
        <taxon>Pseudomonadaceae</taxon>
        <taxon>Pseudomonas</taxon>
    </lineage>
</organism>
<evidence type="ECO:0000259" key="1">
    <source>
        <dbReference type="Pfam" id="PF21882"/>
    </source>
</evidence>